<dbReference type="InterPro" id="IPR035979">
    <property type="entry name" value="RBD_domain_sf"/>
</dbReference>
<evidence type="ECO:0000313" key="6">
    <source>
        <dbReference type="Proteomes" id="UP000678393"/>
    </source>
</evidence>
<dbReference type="GO" id="GO:0005689">
    <property type="term" value="C:U12-type spliceosomal complex"/>
    <property type="evidence" value="ECO:0007669"/>
    <property type="project" value="TreeGrafter"/>
</dbReference>
<evidence type="ECO:0000256" key="1">
    <source>
        <dbReference type="ARBA" id="ARBA00022884"/>
    </source>
</evidence>
<keyword evidence="1 2" id="KW-0694">RNA-binding</keyword>
<dbReference type="Proteomes" id="UP000678393">
    <property type="component" value="Unassembled WGS sequence"/>
</dbReference>
<proteinExistence type="predicted"/>
<dbReference type="AlphaFoldDB" id="A0A8S3ZQ19"/>
<dbReference type="PANTHER" id="PTHR16105:SF2">
    <property type="entry name" value="RNA-BINDING PROTEIN 41"/>
    <property type="match status" value="1"/>
</dbReference>
<reference evidence="5" key="1">
    <citation type="submission" date="2021-04" db="EMBL/GenBank/DDBJ databases">
        <authorList>
            <consortium name="Molecular Ecology Group"/>
        </authorList>
    </citation>
    <scope>NUCLEOTIDE SEQUENCE</scope>
</reference>
<name>A0A8S3ZQ19_9EUPU</name>
<accession>A0A8S3ZQ19</accession>
<gene>
    <name evidence="5" type="ORF">CUNI_LOCUS14950</name>
</gene>
<sequence>MYYAALNDDVDNGNSVAGSGDDSSDNRDDADLDKCTNSQHLVLSSASLDLELPQTLAAHPDEILATNESGSCGLTAQTRCHDQQSHDKHLVFATGDEGVKMSLDDCPTSVSSRTVKTINRPVQLIPEDEIARNKLSLEDIRAIDKFHNYTEGQPNEVIYVKNLPNKITEEDLIALFGAFQSEGKPRIVFKLLSGRMKGQAFITFPDTATATRAVQVVNGYKLQGRPVILSFGKKHGC</sequence>
<organism evidence="5 6">
    <name type="scientific">Candidula unifasciata</name>
    <dbReference type="NCBI Taxonomy" id="100452"/>
    <lineage>
        <taxon>Eukaryota</taxon>
        <taxon>Metazoa</taxon>
        <taxon>Spiralia</taxon>
        <taxon>Lophotrochozoa</taxon>
        <taxon>Mollusca</taxon>
        <taxon>Gastropoda</taxon>
        <taxon>Heterobranchia</taxon>
        <taxon>Euthyneura</taxon>
        <taxon>Panpulmonata</taxon>
        <taxon>Eupulmonata</taxon>
        <taxon>Stylommatophora</taxon>
        <taxon>Helicina</taxon>
        <taxon>Helicoidea</taxon>
        <taxon>Geomitridae</taxon>
        <taxon>Candidula</taxon>
    </lineage>
</organism>
<feature type="compositionally biased region" description="Basic and acidic residues" evidence="3">
    <location>
        <begin position="24"/>
        <end position="33"/>
    </location>
</feature>
<dbReference type="GO" id="GO:0000398">
    <property type="term" value="P:mRNA splicing, via spliceosome"/>
    <property type="evidence" value="ECO:0007669"/>
    <property type="project" value="TreeGrafter"/>
</dbReference>
<dbReference type="InterPro" id="IPR000504">
    <property type="entry name" value="RRM_dom"/>
</dbReference>
<evidence type="ECO:0000313" key="5">
    <source>
        <dbReference type="EMBL" id="CAG5129392.1"/>
    </source>
</evidence>
<dbReference type="Pfam" id="PF00076">
    <property type="entry name" value="RRM_1"/>
    <property type="match status" value="1"/>
</dbReference>
<dbReference type="GO" id="GO:0030626">
    <property type="term" value="F:U12 snRNA binding"/>
    <property type="evidence" value="ECO:0007669"/>
    <property type="project" value="TreeGrafter"/>
</dbReference>
<dbReference type="EMBL" id="CAJHNH020003469">
    <property type="protein sequence ID" value="CAG5129392.1"/>
    <property type="molecule type" value="Genomic_DNA"/>
</dbReference>
<dbReference type="InterPro" id="IPR012677">
    <property type="entry name" value="Nucleotide-bd_a/b_plait_sf"/>
</dbReference>
<keyword evidence="6" id="KW-1185">Reference proteome</keyword>
<feature type="domain" description="RRM" evidence="4">
    <location>
        <begin position="156"/>
        <end position="234"/>
    </location>
</feature>
<protein>
    <recommendedName>
        <fullName evidence="4">RRM domain-containing protein</fullName>
    </recommendedName>
</protein>
<dbReference type="Gene3D" id="3.30.70.330">
    <property type="match status" value="1"/>
</dbReference>
<dbReference type="SUPFAM" id="SSF54928">
    <property type="entry name" value="RNA-binding domain, RBD"/>
    <property type="match status" value="1"/>
</dbReference>
<dbReference type="OrthoDB" id="277802at2759"/>
<dbReference type="PANTHER" id="PTHR16105">
    <property type="entry name" value="RNA-BINDING REGION-CONTAINING PROTEIN 3"/>
    <property type="match status" value="1"/>
</dbReference>
<evidence type="ECO:0000256" key="2">
    <source>
        <dbReference type="PROSITE-ProRule" id="PRU00176"/>
    </source>
</evidence>
<comment type="caution">
    <text evidence="5">The sequence shown here is derived from an EMBL/GenBank/DDBJ whole genome shotgun (WGS) entry which is preliminary data.</text>
</comment>
<evidence type="ECO:0000259" key="4">
    <source>
        <dbReference type="PROSITE" id="PS50102"/>
    </source>
</evidence>
<feature type="region of interest" description="Disordered" evidence="3">
    <location>
        <begin position="7"/>
        <end position="33"/>
    </location>
</feature>
<evidence type="ECO:0000256" key="3">
    <source>
        <dbReference type="SAM" id="MobiDB-lite"/>
    </source>
</evidence>
<dbReference type="InterPro" id="IPR045164">
    <property type="entry name" value="RBM41/RNPC3"/>
</dbReference>
<dbReference type="PROSITE" id="PS50102">
    <property type="entry name" value="RRM"/>
    <property type="match status" value="1"/>
</dbReference>
<dbReference type="SMART" id="SM00360">
    <property type="entry name" value="RRM"/>
    <property type="match status" value="1"/>
</dbReference>
<dbReference type="GO" id="GO:0097157">
    <property type="term" value="F:pre-mRNA intronic binding"/>
    <property type="evidence" value="ECO:0007669"/>
    <property type="project" value="TreeGrafter"/>
</dbReference>